<name>A0A5P9P0P3_9EURY</name>
<proteinExistence type="predicted"/>
<evidence type="ECO:0000313" key="3">
    <source>
        <dbReference type="Proteomes" id="UP000326170"/>
    </source>
</evidence>
<protein>
    <submittedName>
        <fullName evidence="2">Uncharacterized protein</fullName>
    </submittedName>
</protein>
<dbReference type="KEGG" id="nas:GCU68_03655"/>
<dbReference type="RefSeq" id="WP_152939106.1">
    <property type="nucleotide sequence ID" value="NZ_CP045488.1"/>
</dbReference>
<dbReference type="Proteomes" id="UP000326170">
    <property type="component" value="Chromosome"/>
</dbReference>
<dbReference type="OrthoDB" id="197906at2157"/>
<keyword evidence="3" id="KW-1185">Reference proteome</keyword>
<evidence type="ECO:0000313" key="2">
    <source>
        <dbReference type="EMBL" id="QFU81718.1"/>
    </source>
</evidence>
<gene>
    <name evidence="2" type="ORF">GCU68_03655</name>
</gene>
<reference evidence="2 3" key="1">
    <citation type="journal article" date="2007" name="Int. J. Syst. Evol. Microbiol.">
        <title>Natronorubrum sulfidifaciens sp. nov., an extremely haloalkaliphilic archaeon isolated from Aiding salt lake in Xin-Jiang, China.</title>
        <authorList>
            <person name="Cui H.L."/>
            <person name="Tohty D."/>
            <person name="Liu H.C."/>
            <person name="Liu S.J."/>
            <person name="Oren A."/>
            <person name="Zhou P.J."/>
        </authorList>
    </citation>
    <scope>NUCLEOTIDE SEQUENCE [LARGE SCALE GENOMIC DNA]</scope>
    <source>
        <strain evidence="2 3">7-3</strain>
    </source>
</reference>
<dbReference type="EMBL" id="CP045488">
    <property type="protein sequence ID" value="QFU81718.1"/>
    <property type="molecule type" value="Genomic_DNA"/>
</dbReference>
<dbReference type="GeneID" id="42300115"/>
<feature type="compositionally biased region" description="Basic and acidic residues" evidence="1">
    <location>
        <begin position="271"/>
        <end position="285"/>
    </location>
</feature>
<dbReference type="AlphaFoldDB" id="A0A5P9P0P3"/>
<sequence>MGREHTARELLERAVATARSEGVLEVAYRSVPYLRRRRDRLWKRLLARVGGIPAARMYLQSRRRVQSERITDADPFARLWVNPARIDSQIRTPSKRWGRVADGDWDLAVVPFDETVAFRSVEAHFQDGVPWAETTEFEQYRDRLAAGERPKGCATEAELEARFEELDTIYDRIATDGYRSQPELWADQPEYQRTVFYKWDRTIDPRLDEVTISIGRNGQLVHSDRGDHRLAIAKLLGCQEIPVLVRRRHAAWQSIRDEITATPRRSALSEQARKYLDHPDIRNDAVDDESETARYPT</sequence>
<evidence type="ECO:0000256" key="1">
    <source>
        <dbReference type="SAM" id="MobiDB-lite"/>
    </source>
</evidence>
<feature type="region of interest" description="Disordered" evidence="1">
    <location>
        <begin position="266"/>
        <end position="297"/>
    </location>
</feature>
<accession>A0A5P9P0P3</accession>
<organism evidence="2 3">
    <name type="scientific">Natronorubrum aibiense</name>
    <dbReference type="NCBI Taxonomy" id="348826"/>
    <lineage>
        <taxon>Archaea</taxon>
        <taxon>Methanobacteriati</taxon>
        <taxon>Methanobacteriota</taxon>
        <taxon>Stenosarchaea group</taxon>
        <taxon>Halobacteria</taxon>
        <taxon>Halobacteriales</taxon>
        <taxon>Natrialbaceae</taxon>
        <taxon>Natronorubrum</taxon>
    </lineage>
</organism>